<comment type="similarity">
    <text evidence="2">Belongs to the bacterial secretin family. GSP D subfamily.</text>
</comment>
<evidence type="ECO:0000256" key="8">
    <source>
        <dbReference type="ARBA" id="ARBA00023136"/>
    </source>
</evidence>
<dbReference type="Gene3D" id="3.30.1370.120">
    <property type="match status" value="3"/>
</dbReference>
<dbReference type="GO" id="GO:0009279">
    <property type="term" value="C:cell outer membrane"/>
    <property type="evidence" value="ECO:0007669"/>
    <property type="project" value="UniProtKB-SubCell"/>
</dbReference>
<evidence type="ECO:0000256" key="1">
    <source>
        <dbReference type="ARBA" id="ARBA00004442"/>
    </source>
</evidence>
<evidence type="ECO:0000256" key="5">
    <source>
        <dbReference type="ARBA" id="ARBA00022692"/>
    </source>
</evidence>
<reference evidence="15 16" key="1">
    <citation type="submission" date="2020-04" db="EMBL/GenBank/DDBJ databases">
        <authorList>
            <person name="De Canck E."/>
        </authorList>
    </citation>
    <scope>NUCLEOTIDE SEQUENCE [LARGE SCALE GENOMIC DNA]</scope>
    <source>
        <strain evidence="15 16">LMG 29739</strain>
    </source>
</reference>
<dbReference type="InterPro" id="IPR038591">
    <property type="entry name" value="NolW-like_sf"/>
</dbReference>
<feature type="domain" description="NolW-like" evidence="13">
    <location>
        <begin position="117"/>
        <end position="173"/>
    </location>
</feature>
<evidence type="ECO:0000256" key="2">
    <source>
        <dbReference type="ARBA" id="ARBA00006980"/>
    </source>
</evidence>
<dbReference type="NCBIfam" id="TIGR02517">
    <property type="entry name" value="type_II_gspD"/>
    <property type="match status" value="1"/>
</dbReference>
<keyword evidence="6" id="KW-0732">Signal</keyword>
<evidence type="ECO:0000313" key="15">
    <source>
        <dbReference type="EMBL" id="CAB3748152.1"/>
    </source>
</evidence>
<dbReference type="InterPro" id="IPR013356">
    <property type="entry name" value="T2SS_GspD"/>
</dbReference>
<sequence>MLVLSLLSTPLAQAQRQVNLSFANVDISQVAKAIGAATDTTIIVDPRVKGQLNLVSDNPVSKELALKTLESALRMQGFALVRDNGILKVVPEADAKLQGVPTYVGNTPQAHGDHVITQVFRLRNESANNLLPALKPLVSPNNTIAAYPADNTLIVTDYADNVRRIAEIIAGVDGSTSQKVAVVPLNHESAVDLEPVVQKMLDPNSIGNTDATLKVSVTADPRINALLLRASDPGRIRDAKALIAQLDAPTRTPGNMHVVRLQNANAADLAKVLRGMLGLSGGDSSSDSDKSSKSFNDNNGGFGSKSSSSSSGGSSSSTGTPGTPPLPGSSDSSGGSSYGSGASGGPGGQGGLIAGARGGGPGENESGGMITADPSTNSLVVTAPEPVYQNVRNVIDQLDVRRSQVYLEAMIVEMSATSAANLGVQWQGALQSNGGNNILYGSTNFNTPNSQGIVNLTVQGQSAGQNLSNLATNTLLNNGVNVGLIHKFGNFFGLGALVQALSTVSDASILSSPNLITLDNEEARIVVGSNVPVQTGSISTATAVSTGGVSAFNTFDREDVGIVLHVRPQITHGGTIKLQIYSEDSSVDPSSINNPGGVTIIKRSVQSTVLSDDGEIVVLGGLIQDNYADGNNKVPLLGDIPVIGSLFRAETKARTKTNVMVFLRPVIIRDSQTLADVSNNRYDYVRKQTTDLQSDNRIERDHDIPVLPPPAPSPSQGLPAQDGLFDLNRMTRPAPPAQSPGGPAAPVEPVEPVGPVGAAPASGARSHLSVSISAVPAADSAQAQAQVQAQRHAQMPAVPLTQVAPAAPLVDPSSTSGANAERTDQP</sequence>
<dbReference type="GO" id="GO:0015628">
    <property type="term" value="P:protein secretion by the type II secretion system"/>
    <property type="evidence" value="ECO:0007669"/>
    <property type="project" value="InterPro"/>
</dbReference>
<dbReference type="AlphaFoldDB" id="A0A6J5D4M1"/>
<comment type="subcellular location">
    <subcellularLocation>
        <location evidence="1 10">Cell outer membrane</location>
    </subcellularLocation>
</comment>
<feature type="compositionally biased region" description="Low complexity" evidence="11">
    <location>
        <begin position="739"/>
        <end position="764"/>
    </location>
</feature>
<keyword evidence="7" id="KW-0653">Protein transport</keyword>
<dbReference type="PANTHER" id="PTHR30332">
    <property type="entry name" value="PROBABLE GENERAL SECRETION PATHWAY PROTEIN D"/>
    <property type="match status" value="1"/>
</dbReference>
<dbReference type="Proteomes" id="UP000494329">
    <property type="component" value="Unassembled WGS sequence"/>
</dbReference>
<dbReference type="Pfam" id="PF00263">
    <property type="entry name" value="Secretin"/>
    <property type="match status" value="1"/>
</dbReference>
<dbReference type="InterPro" id="IPR005644">
    <property type="entry name" value="NolW-like"/>
</dbReference>
<evidence type="ECO:0000259" key="13">
    <source>
        <dbReference type="Pfam" id="PF03958"/>
    </source>
</evidence>
<dbReference type="InterPro" id="IPR001775">
    <property type="entry name" value="GspD/PilQ"/>
</dbReference>
<protein>
    <submittedName>
        <fullName evidence="15">Secretin OutD</fullName>
    </submittedName>
</protein>
<evidence type="ECO:0000256" key="3">
    <source>
        <dbReference type="ARBA" id="ARBA00022448"/>
    </source>
</evidence>
<feature type="compositionally biased region" description="Low complexity" evidence="11">
    <location>
        <begin position="774"/>
        <end position="794"/>
    </location>
</feature>
<keyword evidence="3 10" id="KW-0813">Transport</keyword>
<evidence type="ECO:0000259" key="14">
    <source>
        <dbReference type="Pfam" id="PF21305"/>
    </source>
</evidence>
<feature type="compositionally biased region" description="Low complexity" evidence="11">
    <location>
        <begin position="293"/>
        <end position="321"/>
    </location>
</feature>
<proteinExistence type="inferred from homology"/>
<feature type="domain" description="Type II/III secretion system secretin-like" evidence="12">
    <location>
        <begin position="500"/>
        <end position="669"/>
    </location>
</feature>
<evidence type="ECO:0000256" key="4">
    <source>
        <dbReference type="ARBA" id="ARBA00022452"/>
    </source>
</evidence>
<feature type="domain" description="NolW-like" evidence="13">
    <location>
        <begin position="257"/>
        <end position="404"/>
    </location>
</feature>
<accession>A0A6J5D4M1</accession>
<dbReference type="GO" id="GO:0015627">
    <property type="term" value="C:type II protein secretion system complex"/>
    <property type="evidence" value="ECO:0007669"/>
    <property type="project" value="InterPro"/>
</dbReference>
<feature type="domain" description="NolW-like" evidence="13">
    <location>
        <begin position="180"/>
        <end position="250"/>
    </location>
</feature>
<feature type="domain" description="GspD-like N0" evidence="14">
    <location>
        <begin position="20"/>
        <end position="89"/>
    </location>
</feature>
<dbReference type="Pfam" id="PF03958">
    <property type="entry name" value="Secretin_N"/>
    <property type="match status" value="3"/>
</dbReference>
<dbReference type="InterPro" id="IPR050810">
    <property type="entry name" value="Bact_Secretion_Sys_Channel"/>
</dbReference>
<dbReference type="InterPro" id="IPR004846">
    <property type="entry name" value="T2SS/T3SS_dom"/>
</dbReference>
<keyword evidence="4" id="KW-1134">Transmembrane beta strand</keyword>
<dbReference type="PANTHER" id="PTHR30332:SF24">
    <property type="entry name" value="SECRETIN GSPD-RELATED"/>
    <property type="match status" value="1"/>
</dbReference>
<evidence type="ECO:0000256" key="9">
    <source>
        <dbReference type="ARBA" id="ARBA00023237"/>
    </source>
</evidence>
<keyword evidence="16" id="KW-1185">Reference proteome</keyword>
<keyword evidence="5" id="KW-0812">Transmembrane</keyword>
<evidence type="ECO:0000256" key="11">
    <source>
        <dbReference type="SAM" id="MobiDB-lite"/>
    </source>
</evidence>
<dbReference type="EMBL" id="CADIKF010000002">
    <property type="protein sequence ID" value="CAB3748152.1"/>
    <property type="molecule type" value="Genomic_DNA"/>
</dbReference>
<feature type="region of interest" description="Disordered" evidence="11">
    <location>
        <begin position="688"/>
        <end position="826"/>
    </location>
</feature>
<feature type="region of interest" description="Disordered" evidence="11">
    <location>
        <begin position="280"/>
        <end position="376"/>
    </location>
</feature>
<name>A0A6J5D4M1_9BURK</name>
<organism evidence="15 16">
    <name type="scientific">Paraburkholderia solisilvae</name>
    <dbReference type="NCBI Taxonomy" id="624376"/>
    <lineage>
        <taxon>Bacteria</taxon>
        <taxon>Pseudomonadati</taxon>
        <taxon>Pseudomonadota</taxon>
        <taxon>Betaproteobacteria</taxon>
        <taxon>Burkholderiales</taxon>
        <taxon>Burkholderiaceae</taxon>
        <taxon>Paraburkholderia</taxon>
    </lineage>
</organism>
<dbReference type="Pfam" id="PF21305">
    <property type="entry name" value="type_II_gspD_N0"/>
    <property type="match status" value="1"/>
</dbReference>
<keyword evidence="8" id="KW-0472">Membrane</keyword>
<evidence type="ECO:0000259" key="12">
    <source>
        <dbReference type="Pfam" id="PF00263"/>
    </source>
</evidence>
<gene>
    <name evidence="15" type="primary">outD_1</name>
    <name evidence="15" type="ORF">LMG29739_00489</name>
</gene>
<dbReference type="PRINTS" id="PR00811">
    <property type="entry name" value="BCTERIALGSPD"/>
</dbReference>
<evidence type="ECO:0000256" key="6">
    <source>
        <dbReference type="ARBA" id="ARBA00022729"/>
    </source>
</evidence>
<feature type="compositionally biased region" description="Basic and acidic residues" evidence="11">
    <location>
        <begin position="688"/>
        <end position="704"/>
    </location>
</feature>
<evidence type="ECO:0000313" key="16">
    <source>
        <dbReference type="Proteomes" id="UP000494329"/>
    </source>
</evidence>
<feature type="compositionally biased region" description="Gly residues" evidence="11">
    <location>
        <begin position="336"/>
        <end position="362"/>
    </location>
</feature>
<dbReference type="InterPro" id="IPR049371">
    <property type="entry name" value="GspD-like_N0"/>
</dbReference>
<keyword evidence="9" id="KW-0998">Cell outer membrane</keyword>
<evidence type="ECO:0000256" key="7">
    <source>
        <dbReference type="ARBA" id="ARBA00022927"/>
    </source>
</evidence>
<evidence type="ECO:0000256" key="10">
    <source>
        <dbReference type="RuleBase" id="RU004004"/>
    </source>
</evidence>